<evidence type="ECO:0000256" key="5">
    <source>
        <dbReference type="ARBA" id="ARBA00023136"/>
    </source>
</evidence>
<evidence type="ECO:0000256" key="2">
    <source>
        <dbReference type="ARBA" id="ARBA00022448"/>
    </source>
</evidence>
<comment type="caution">
    <text evidence="8">The sequence shown here is derived from an EMBL/GenBank/DDBJ whole genome shotgun (WGS) entry which is preliminary data.</text>
</comment>
<feature type="transmembrane region" description="Helical" evidence="7">
    <location>
        <begin position="132"/>
        <end position="153"/>
    </location>
</feature>
<evidence type="ECO:0000313" key="8">
    <source>
        <dbReference type="EMBL" id="KAL2788747.1"/>
    </source>
</evidence>
<evidence type="ECO:0000256" key="6">
    <source>
        <dbReference type="SAM" id="MobiDB-lite"/>
    </source>
</evidence>
<evidence type="ECO:0000256" key="4">
    <source>
        <dbReference type="ARBA" id="ARBA00022989"/>
    </source>
</evidence>
<feature type="transmembrane region" description="Helical" evidence="7">
    <location>
        <begin position="197"/>
        <end position="216"/>
    </location>
</feature>
<dbReference type="SUPFAM" id="SSF103473">
    <property type="entry name" value="MFS general substrate transporter"/>
    <property type="match status" value="1"/>
</dbReference>
<dbReference type="Gene3D" id="1.20.1250.20">
    <property type="entry name" value="MFS general substrate transporter like domains"/>
    <property type="match status" value="1"/>
</dbReference>
<keyword evidence="3 7" id="KW-0812">Transmembrane</keyword>
<evidence type="ECO:0000256" key="1">
    <source>
        <dbReference type="ARBA" id="ARBA00004141"/>
    </source>
</evidence>
<feature type="compositionally biased region" description="Basic and acidic residues" evidence="6">
    <location>
        <begin position="419"/>
        <end position="431"/>
    </location>
</feature>
<dbReference type="InterPro" id="IPR036259">
    <property type="entry name" value="MFS_trans_sf"/>
</dbReference>
<feature type="transmembrane region" description="Helical" evidence="7">
    <location>
        <begin position="327"/>
        <end position="348"/>
    </location>
</feature>
<keyword evidence="9" id="KW-1185">Reference proteome</keyword>
<organism evidence="8 9">
    <name type="scientific">Aspergillus keveii</name>
    <dbReference type="NCBI Taxonomy" id="714993"/>
    <lineage>
        <taxon>Eukaryota</taxon>
        <taxon>Fungi</taxon>
        <taxon>Dikarya</taxon>
        <taxon>Ascomycota</taxon>
        <taxon>Pezizomycotina</taxon>
        <taxon>Eurotiomycetes</taxon>
        <taxon>Eurotiomycetidae</taxon>
        <taxon>Eurotiales</taxon>
        <taxon>Aspergillaceae</taxon>
        <taxon>Aspergillus</taxon>
        <taxon>Aspergillus subgen. Nidulantes</taxon>
    </lineage>
</organism>
<reference evidence="8 9" key="1">
    <citation type="submission" date="2024-07" db="EMBL/GenBank/DDBJ databases">
        <title>Section-level genome sequencing and comparative genomics of Aspergillus sections Usti and Cavernicolus.</title>
        <authorList>
            <consortium name="Lawrence Berkeley National Laboratory"/>
            <person name="Nybo J.L."/>
            <person name="Vesth T.C."/>
            <person name="Theobald S."/>
            <person name="Frisvad J.C."/>
            <person name="Larsen T.O."/>
            <person name="Kjaerboelling I."/>
            <person name="Rothschild-Mancinelli K."/>
            <person name="Lyhne E.K."/>
            <person name="Kogle M.E."/>
            <person name="Barry K."/>
            <person name="Clum A."/>
            <person name="Na H."/>
            <person name="Ledsgaard L."/>
            <person name="Lin J."/>
            <person name="Lipzen A."/>
            <person name="Kuo A."/>
            <person name="Riley R."/>
            <person name="Mondo S."/>
            <person name="Labutti K."/>
            <person name="Haridas S."/>
            <person name="Pangalinan J."/>
            <person name="Salamov A.A."/>
            <person name="Simmons B.A."/>
            <person name="Magnuson J.K."/>
            <person name="Chen J."/>
            <person name="Drula E."/>
            <person name="Henrissat B."/>
            <person name="Wiebenga A."/>
            <person name="Lubbers R.J."/>
            <person name="Gomes A.C."/>
            <person name="Makela M.R."/>
            <person name="Stajich J."/>
            <person name="Grigoriev I.V."/>
            <person name="Mortensen U.H."/>
            <person name="De Vries R.P."/>
            <person name="Baker S.E."/>
            <person name="Andersen M.R."/>
        </authorList>
    </citation>
    <scope>NUCLEOTIDE SEQUENCE [LARGE SCALE GENOMIC DNA]</scope>
    <source>
        <strain evidence="8 9">CBS 209.92</strain>
    </source>
</reference>
<feature type="transmembrane region" description="Helical" evidence="7">
    <location>
        <begin position="266"/>
        <end position="286"/>
    </location>
</feature>
<feature type="transmembrane region" description="Helical" evidence="7">
    <location>
        <begin position="292"/>
        <end position="315"/>
    </location>
</feature>
<evidence type="ECO:0000256" key="7">
    <source>
        <dbReference type="SAM" id="Phobius"/>
    </source>
</evidence>
<proteinExistence type="predicted"/>
<dbReference type="PANTHER" id="PTHR43791:SF103">
    <property type="entry name" value="MAJOR FACILITATOR SUPERFAMILY (MFS) PROFILE DOMAIN-CONTAINING PROTEIN-RELATED"/>
    <property type="match status" value="1"/>
</dbReference>
<name>A0ABR4FZR1_9EURO</name>
<evidence type="ECO:0000313" key="9">
    <source>
        <dbReference type="Proteomes" id="UP001610563"/>
    </source>
</evidence>
<keyword evidence="5 7" id="KW-0472">Membrane</keyword>
<feature type="transmembrane region" description="Helical" evidence="7">
    <location>
        <begin position="165"/>
        <end position="185"/>
    </location>
</feature>
<sequence>MAPKGTAHLESNDFNEVDVRIGDIELPPFEIIDMSDKLVVRKIDRWLMLLMGVTYMLQFLDKQTLSQTSIMGFIEDIDLTGNQFSWAGSIFYFGYLAFSLLPTLQPYYWFLWTVILVYHAAMTNFAGVMVLYFLLGAAEASISPGFTLLMGIWYTREEQPIRDSLWFAGSPAASAFGGIICLGSTHIHTGIETWRLLYLIYVAITLFWTHVFLTPAERTRVVERVRENQTGLKESVIQLYQIWEALEDYKVWVLVLYQLSSNIPNGAMLVFAVLVTKGVLGCLLIYKLEGKVVPLIGILLYMASVAGMPLSFSLISANIAGFTKRATVSAMVLIAYCAGNLISPFLFFEHEVPQYKRLPVDHICFCVAVASIAVLRIALRDENRRRDRPAQDAVVSLDGNENASSHKEGIAETGEMPDLTDKENRNFRYVY</sequence>
<feature type="region of interest" description="Disordered" evidence="6">
    <location>
        <begin position="390"/>
        <end position="431"/>
    </location>
</feature>
<dbReference type="Proteomes" id="UP001610563">
    <property type="component" value="Unassembled WGS sequence"/>
</dbReference>
<dbReference type="EMBL" id="JBFTWV010000074">
    <property type="protein sequence ID" value="KAL2788747.1"/>
    <property type="molecule type" value="Genomic_DNA"/>
</dbReference>
<comment type="subcellular location">
    <subcellularLocation>
        <location evidence="1">Membrane</location>
        <topology evidence="1">Multi-pass membrane protein</topology>
    </subcellularLocation>
</comment>
<keyword evidence="4 7" id="KW-1133">Transmembrane helix</keyword>
<accession>A0ABR4FZR1</accession>
<dbReference type="PANTHER" id="PTHR43791">
    <property type="entry name" value="PERMEASE-RELATED"/>
    <property type="match status" value="1"/>
</dbReference>
<gene>
    <name evidence="8" type="ORF">BJX66DRAFT_326878</name>
</gene>
<feature type="transmembrane region" description="Helical" evidence="7">
    <location>
        <begin position="360"/>
        <end position="379"/>
    </location>
</feature>
<evidence type="ECO:0000256" key="3">
    <source>
        <dbReference type="ARBA" id="ARBA00022692"/>
    </source>
</evidence>
<keyword evidence="2" id="KW-0813">Transport</keyword>
<protein>
    <submittedName>
        <fullName evidence="8">Major facilitator superfamily domain-containing protein</fullName>
    </submittedName>
</protein>